<dbReference type="AlphaFoldDB" id="A0A2S8AE01"/>
<reference evidence="5 6" key="1">
    <citation type="submission" date="2018-02" db="EMBL/GenBank/DDBJ databases">
        <title>Genome sequences of Apibacter spp., gut symbionts of Asian honey bees.</title>
        <authorList>
            <person name="Kwong W.K."/>
            <person name="Steele M.I."/>
            <person name="Moran N.A."/>
        </authorList>
    </citation>
    <scope>NUCLEOTIDE SEQUENCE [LARGE SCALE GENOMIC DNA]</scope>
    <source>
        <strain evidence="6">wkB301</strain>
    </source>
</reference>
<feature type="domain" description="DUF4139" evidence="3">
    <location>
        <begin position="219"/>
        <end position="532"/>
    </location>
</feature>
<evidence type="ECO:0000259" key="4">
    <source>
        <dbReference type="Pfam" id="PF13600"/>
    </source>
</evidence>
<protein>
    <recommendedName>
        <fullName evidence="7">Mucoidy inhibitor MuiA family protein</fullName>
    </recommendedName>
</protein>
<dbReference type="RefSeq" id="WP_105192078.1">
    <property type="nucleotide sequence ID" value="NZ_PSZM01000036.1"/>
</dbReference>
<feature type="coiled-coil region" evidence="1">
    <location>
        <begin position="101"/>
        <end position="135"/>
    </location>
</feature>
<dbReference type="InterPro" id="IPR011935">
    <property type="entry name" value="CHP02231"/>
</dbReference>
<name>A0A2S8AE01_9FLAO</name>
<dbReference type="Pfam" id="PF13598">
    <property type="entry name" value="DUF4139"/>
    <property type="match status" value="1"/>
</dbReference>
<sequence>MKKYFLLCLVCCTTLLFSQKPIFSTANTEAVTVYFNSAEITQSTNVNLPAGTSEIIVKNVSNYINEKTVMVGAPSNVTVLSVQFTKDYISEYDKDQNLPELKKVRDSVAWVNKELDKLNNEKSSILKTIEMLDKNQQIAGVNTGLNALELTKIIEYYQKKRTDLSFQHSAILEKEKKLSDRLISLNTKLNFTKQEEEKISKGKLILQVMANEAGNVPFKISYLSGGATWTPFYDLRADNISSPIKMIYKAQIEQNTGIDWKKVKLTLSSGMPSQNNQAPILNQWFLRFGDYNKNRIIAKGQISKNTIQSMDWQMAQKSVAKDFDSQFSSVNSNIIESQLNTSFDIDIPYDIMSNGKQHSVVLTKIQIPARYKYYAVPRLDKESYLLAEVGNYSQYNLLSGEANIIFEGVYVGKTIIDPNQTSDTLNLSMGKDKRVSIKREKIVDKSGTKFFSSNKEQMFTYDITVKNNKKEKINLILKDQYPLSTDSEIKIELIENGGSTVNKDQGFLTWKLELAPNEVKKIRISYKVKSPKDKVIGNL</sequence>
<keyword evidence="1" id="KW-0175">Coiled coil</keyword>
<evidence type="ECO:0000256" key="1">
    <source>
        <dbReference type="SAM" id="Coils"/>
    </source>
</evidence>
<dbReference type="NCBIfam" id="TIGR02231">
    <property type="entry name" value="mucoidy inhibitor MuiA family protein"/>
    <property type="match status" value="1"/>
</dbReference>
<evidence type="ECO:0000313" key="5">
    <source>
        <dbReference type="EMBL" id="PQL93161.1"/>
    </source>
</evidence>
<dbReference type="PANTHER" id="PTHR31005">
    <property type="entry name" value="DUF4139 DOMAIN-CONTAINING PROTEIN"/>
    <property type="match status" value="1"/>
</dbReference>
<dbReference type="PANTHER" id="PTHR31005:SF8">
    <property type="entry name" value="DUF4139 DOMAIN-CONTAINING PROTEIN"/>
    <property type="match status" value="1"/>
</dbReference>
<dbReference type="InterPro" id="IPR025554">
    <property type="entry name" value="DUF4140"/>
</dbReference>
<comment type="caution">
    <text evidence="5">The sequence shown here is derived from an EMBL/GenBank/DDBJ whole genome shotgun (WGS) entry which is preliminary data.</text>
</comment>
<evidence type="ECO:0000259" key="3">
    <source>
        <dbReference type="Pfam" id="PF13598"/>
    </source>
</evidence>
<evidence type="ECO:0008006" key="7">
    <source>
        <dbReference type="Google" id="ProtNLM"/>
    </source>
</evidence>
<evidence type="ECO:0000256" key="2">
    <source>
        <dbReference type="SAM" id="SignalP"/>
    </source>
</evidence>
<feature type="domain" description="DUF4140" evidence="4">
    <location>
        <begin position="31"/>
        <end position="132"/>
    </location>
</feature>
<dbReference type="InterPro" id="IPR037291">
    <property type="entry name" value="DUF4139"/>
</dbReference>
<dbReference type="Pfam" id="PF13600">
    <property type="entry name" value="DUF4140"/>
    <property type="match status" value="1"/>
</dbReference>
<feature type="signal peptide" evidence="2">
    <location>
        <begin position="1"/>
        <end position="26"/>
    </location>
</feature>
<keyword evidence="6" id="KW-1185">Reference proteome</keyword>
<dbReference type="OrthoDB" id="634585at2"/>
<evidence type="ECO:0000313" key="6">
    <source>
        <dbReference type="Proteomes" id="UP000238042"/>
    </source>
</evidence>
<organism evidence="5 6">
    <name type="scientific">Apibacter adventoris</name>
    <dbReference type="NCBI Taxonomy" id="1679466"/>
    <lineage>
        <taxon>Bacteria</taxon>
        <taxon>Pseudomonadati</taxon>
        <taxon>Bacteroidota</taxon>
        <taxon>Flavobacteriia</taxon>
        <taxon>Flavobacteriales</taxon>
        <taxon>Weeksellaceae</taxon>
        <taxon>Apibacter</taxon>
    </lineage>
</organism>
<gene>
    <name evidence="5" type="ORF">C4S77_05745</name>
</gene>
<proteinExistence type="predicted"/>
<keyword evidence="2" id="KW-0732">Signal</keyword>
<accession>A0A2S8AE01</accession>
<dbReference type="EMBL" id="PSZM01000036">
    <property type="protein sequence ID" value="PQL93161.1"/>
    <property type="molecule type" value="Genomic_DNA"/>
</dbReference>
<dbReference type="Proteomes" id="UP000238042">
    <property type="component" value="Unassembled WGS sequence"/>
</dbReference>
<feature type="chain" id="PRO_5015400306" description="Mucoidy inhibitor MuiA family protein" evidence="2">
    <location>
        <begin position="27"/>
        <end position="539"/>
    </location>
</feature>